<name>A0A9X1SS11_9ACTN</name>
<evidence type="ECO:0000313" key="3">
    <source>
        <dbReference type="Proteomes" id="UP001138997"/>
    </source>
</evidence>
<reference evidence="2" key="1">
    <citation type="submission" date="2021-11" db="EMBL/GenBank/DDBJ databases">
        <title>Streptomyces corallinus and Kineosporia corallina sp. nov., two new coral-derived marine actinobacteria.</title>
        <authorList>
            <person name="Buangrab K."/>
            <person name="Sutthacheep M."/>
            <person name="Yeemin T."/>
            <person name="Harunari E."/>
            <person name="Igarashi Y."/>
            <person name="Sripreechasak P."/>
            <person name="Kanchanasin P."/>
            <person name="Tanasupawat S."/>
            <person name="Phongsopitanun W."/>
        </authorList>
    </citation>
    <scope>NUCLEOTIDE SEQUENCE</scope>
    <source>
        <strain evidence="2">JCM 31032</strain>
    </source>
</reference>
<feature type="compositionally biased region" description="Acidic residues" evidence="1">
    <location>
        <begin position="28"/>
        <end position="43"/>
    </location>
</feature>
<dbReference type="EMBL" id="JAJOMB010000002">
    <property type="protein sequence ID" value="MCD5310119.1"/>
    <property type="molecule type" value="Genomic_DNA"/>
</dbReference>
<evidence type="ECO:0000256" key="1">
    <source>
        <dbReference type="SAM" id="MobiDB-lite"/>
    </source>
</evidence>
<sequence>MAGDEESFRSQTSSDGYPEAYPGPDYSQPDEDFDEDEYYDDEPAAGNPQFDKVYHQPYNQTVEDDRAAYQADYQRTLARRYQEEEEPPEDDVSARVGRYEEPGQLAVLPAQPSPVQPLRRRSAPTVSRTGMSAAPLPLNNTGAVPSQRSPRTSLRDKTPPRRTPQRRPSASARGFVPNADRIATARTVMTYLARRPWLQLDVVDIILGTQFDRDDVAHALIVLQQSGRISSHLRGDRVCYAYAVTENVT</sequence>
<dbReference type="AlphaFoldDB" id="A0A9X1SS11"/>
<accession>A0A9X1SS11</accession>
<gene>
    <name evidence="2" type="ORF">LR394_04375</name>
</gene>
<proteinExistence type="predicted"/>
<feature type="compositionally biased region" description="Polar residues" evidence="1">
    <location>
        <begin position="138"/>
        <end position="152"/>
    </location>
</feature>
<feature type="region of interest" description="Disordered" evidence="1">
    <location>
        <begin position="1"/>
        <end position="175"/>
    </location>
</feature>
<protein>
    <submittedName>
        <fullName evidence="2">Uncharacterized protein</fullName>
    </submittedName>
</protein>
<evidence type="ECO:0000313" key="2">
    <source>
        <dbReference type="EMBL" id="MCD5310119.1"/>
    </source>
</evidence>
<comment type="caution">
    <text evidence="2">The sequence shown here is derived from an EMBL/GenBank/DDBJ whole genome shotgun (WGS) entry which is preliminary data.</text>
</comment>
<organism evidence="2 3">
    <name type="scientific">Kineosporia babensis</name>
    <dbReference type="NCBI Taxonomy" id="499548"/>
    <lineage>
        <taxon>Bacteria</taxon>
        <taxon>Bacillati</taxon>
        <taxon>Actinomycetota</taxon>
        <taxon>Actinomycetes</taxon>
        <taxon>Kineosporiales</taxon>
        <taxon>Kineosporiaceae</taxon>
        <taxon>Kineosporia</taxon>
    </lineage>
</organism>
<dbReference type="RefSeq" id="WP_231439047.1">
    <property type="nucleotide sequence ID" value="NZ_JAJOMB010000002.1"/>
</dbReference>
<keyword evidence="3" id="KW-1185">Reference proteome</keyword>
<dbReference type="Proteomes" id="UP001138997">
    <property type="component" value="Unassembled WGS sequence"/>
</dbReference>